<keyword evidence="2" id="KW-1185">Reference proteome</keyword>
<dbReference type="AlphaFoldDB" id="A0A6N1WWB0"/>
<sequence length="94" mass="10037">MTTPSTEPRAAYPEKFQARIKGRVQHRVGDGPLEDIPAGQTVDVATAIASLVLSWESEGQPITVTLAKDEFELYVSQGDIELLHSDANTAAASA</sequence>
<organism evidence="1 2">
    <name type="scientific">Comamonas antarctica</name>
    <dbReference type="NCBI Taxonomy" id="2743470"/>
    <lineage>
        <taxon>Bacteria</taxon>
        <taxon>Pseudomonadati</taxon>
        <taxon>Pseudomonadota</taxon>
        <taxon>Betaproteobacteria</taxon>
        <taxon>Burkholderiales</taxon>
        <taxon>Comamonadaceae</taxon>
        <taxon>Comamonas</taxon>
    </lineage>
</organism>
<proteinExistence type="predicted"/>
<dbReference type="KEGG" id="aant:HUK68_00685"/>
<name>A0A6N1WWB0_9BURK</name>
<dbReference type="EMBL" id="CP054840">
    <property type="protein sequence ID" value="QKV51524.1"/>
    <property type="molecule type" value="Genomic_DNA"/>
</dbReference>
<accession>A0A6N1WWB0</accession>
<dbReference type="Proteomes" id="UP000509579">
    <property type="component" value="Chromosome"/>
</dbReference>
<gene>
    <name evidence="1" type="ORF">HUK68_00685</name>
</gene>
<evidence type="ECO:0000313" key="2">
    <source>
        <dbReference type="Proteomes" id="UP000509579"/>
    </source>
</evidence>
<evidence type="ECO:0000313" key="1">
    <source>
        <dbReference type="EMBL" id="QKV51524.1"/>
    </source>
</evidence>
<reference evidence="1 2" key="1">
    <citation type="submission" date="2020-06" db="EMBL/GenBank/DDBJ databases">
        <title>Acidovorax antarctica sp. nov., isolated from Corinth ice sheet soil, Antarctic Fields Peninsula.</title>
        <authorList>
            <person name="Xu Q."/>
            <person name="Peng F."/>
        </authorList>
    </citation>
    <scope>NUCLEOTIDE SEQUENCE [LARGE SCALE GENOMIC DNA]</scope>
    <source>
        <strain evidence="1 2">16-35-5</strain>
    </source>
</reference>
<protein>
    <submittedName>
        <fullName evidence="1">Uncharacterized protein</fullName>
    </submittedName>
</protein>
<dbReference type="RefSeq" id="WP_175502460.1">
    <property type="nucleotide sequence ID" value="NZ_CAURQT010000044.1"/>
</dbReference>